<name>X1KCF6_9ZZZZ</name>
<gene>
    <name evidence="2" type="ORF">S06H3_21311</name>
</gene>
<accession>X1KCF6</accession>
<dbReference type="Pfam" id="PF09858">
    <property type="entry name" value="DUF2085"/>
    <property type="match status" value="1"/>
</dbReference>
<feature type="transmembrane region" description="Helical" evidence="1">
    <location>
        <begin position="17"/>
        <end position="35"/>
    </location>
</feature>
<keyword evidence="1" id="KW-0472">Membrane</keyword>
<evidence type="ECO:0000313" key="2">
    <source>
        <dbReference type="EMBL" id="GAI04707.1"/>
    </source>
</evidence>
<feature type="transmembrane region" description="Helical" evidence="1">
    <location>
        <begin position="42"/>
        <end position="63"/>
    </location>
</feature>
<sequence length="104" mass="11203">MTAVKIPRTPVASSRCTAIWLGIAIGLGFMVLYTIELNEKFLFAIIISLVPIGVDGVGQLFGFWESTNIIRVTTGILIGVACGVALGVIVDEIKTIHVFKNIKK</sequence>
<dbReference type="AlphaFoldDB" id="X1KCF6"/>
<reference evidence="2" key="1">
    <citation type="journal article" date="2014" name="Front. Microbiol.">
        <title>High frequency of phylogenetically diverse reductive dehalogenase-homologous genes in deep subseafloor sedimentary metagenomes.</title>
        <authorList>
            <person name="Kawai M."/>
            <person name="Futagami T."/>
            <person name="Toyoda A."/>
            <person name="Takaki Y."/>
            <person name="Nishi S."/>
            <person name="Hori S."/>
            <person name="Arai W."/>
            <person name="Tsubouchi T."/>
            <person name="Morono Y."/>
            <person name="Uchiyama I."/>
            <person name="Ito T."/>
            <person name="Fujiyama A."/>
            <person name="Inagaki F."/>
            <person name="Takami H."/>
        </authorList>
    </citation>
    <scope>NUCLEOTIDE SEQUENCE</scope>
    <source>
        <strain evidence="2">Expedition CK06-06</strain>
    </source>
</reference>
<evidence type="ECO:0008006" key="3">
    <source>
        <dbReference type="Google" id="ProtNLM"/>
    </source>
</evidence>
<keyword evidence="1" id="KW-1133">Transmembrane helix</keyword>
<protein>
    <recommendedName>
        <fullName evidence="3">DUF2085 domain-containing protein</fullName>
    </recommendedName>
</protein>
<comment type="caution">
    <text evidence="2">The sequence shown here is derived from an EMBL/GenBank/DDBJ whole genome shotgun (WGS) entry which is preliminary data.</text>
</comment>
<organism evidence="2">
    <name type="scientific">marine sediment metagenome</name>
    <dbReference type="NCBI Taxonomy" id="412755"/>
    <lineage>
        <taxon>unclassified sequences</taxon>
        <taxon>metagenomes</taxon>
        <taxon>ecological metagenomes</taxon>
    </lineage>
</organism>
<feature type="transmembrane region" description="Helical" evidence="1">
    <location>
        <begin position="69"/>
        <end position="90"/>
    </location>
</feature>
<keyword evidence="1" id="KW-0812">Transmembrane</keyword>
<dbReference type="EMBL" id="BARV01011175">
    <property type="protein sequence ID" value="GAI04707.1"/>
    <property type="molecule type" value="Genomic_DNA"/>
</dbReference>
<evidence type="ECO:0000256" key="1">
    <source>
        <dbReference type="SAM" id="Phobius"/>
    </source>
</evidence>
<proteinExistence type="predicted"/>
<dbReference type="InterPro" id="IPR019206">
    <property type="entry name" value="DUF2085_TM"/>
</dbReference>